<protein>
    <recommendedName>
        <fullName evidence="5">KICSTOR subunit 2</fullName>
    </recommendedName>
</protein>
<dbReference type="InterPro" id="IPR018544">
    <property type="entry name" value="KICS_2"/>
</dbReference>
<dbReference type="PANTHER" id="PTHR31581:SF1">
    <property type="entry name" value="KICSTOR SUBUNIT 2"/>
    <property type="match status" value="1"/>
</dbReference>
<evidence type="ECO:0000313" key="6">
    <source>
        <dbReference type="EMBL" id="CAH1772805.1"/>
    </source>
</evidence>
<dbReference type="GO" id="GO:0061462">
    <property type="term" value="P:protein localization to lysosome"/>
    <property type="evidence" value="ECO:0007669"/>
    <property type="project" value="TreeGrafter"/>
</dbReference>
<dbReference type="GO" id="GO:0034198">
    <property type="term" value="P:cellular response to amino acid starvation"/>
    <property type="evidence" value="ECO:0007669"/>
    <property type="project" value="TreeGrafter"/>
</dbReference>
<accession>A0A8J1UWV7</accession>
<dbReference type="PANTHER" id="PTHR31581">
    <property type="entry name" value="KICSTOR COMPLEX PROTEIN C12ORF66"/>
    <property type="match status" value="1"/>
</dbReference>
<evidence type="ECO:0000256" key="4">
    <source>
        <dbReference type="ARBA" id="ARBA00060863"/>
    </source>
</evidence>
<dbReference type="InterPro" id="IPR038060">
    <property type="entry name" value="C12orf66-like_central_sf"/>
</dbReference>
<dbReference type="OrthoDB" id="18134at2759"/>
<dbReference type="GO" id="GO:0042149">
    <property type="term" value="P:cellular response to glucose starvation"/>
    <property type="evidence" value="ECO:0007669"/>
    <property type="project" value="TreeGrafter"/>
</dbReference>
<evidence type="ECO:0000256" key="2">
    <source>
        <dbReference type="ARBA" id="ARBA00023136"/>
    </source>
</evidence>
<dbReference type="Pfam" id="PF09404">
    <property type="entry name" value="C12orf66_like"/>
    <property type="match status" value="1"/>
</dbReference>
<dbReference type="SUPFAM" id="SSF160651">
    <property type="entry name" value="FLJ32549 C-terminal domain-like"/>
    <property type="match status" value="1"/>
</dbReference>
<sequence length="446" mass="50900">MASELPLVSREQAFLETYFQCLSQFAYDKAKDLSEKERESQKSINTGPLWVQLLASLTHLAIAEKSYAGLMFLGPKWFSRKENLRTSYGSLLGELRQIEVSGSKPDKDRDTMDSSLTHLISHLCGQLAHFLTARSKSMEFYEQMATMGNMRVMNYDDLLNVITHIIQTHQKNFHHPILAPLKHSFSVECDIITHLLTAQLEMSQCDFLSSLLHLNEAHTKLTDWTPLVPVKEVKKTLGFGSSTKNPSNPALYQWLSKYKATLVSKFSLYFHDVLNKQPGKQSAAMDMKTITAKASIDFYGKIVTFHKKSDVFNVSIILDVNGLEGIYKGPGYHHPDRIMESPRGLDSYPAVFSYPNERPLSHWPNVLMIMNEKSADLNTFDKIVWFYDKHVNSTYFMTRIEPRMTFAVIFDTKKAERDSYIVNTITDICSNLRCTKCFATLKPGSK</sequence>
<keyword evidence="2" id="KW-0472">Membrane</keyword>
<evidence type="ECO:0000313" key="7">
    <source>
        <dbReference type="Proteomes" id="UP000749559"/>
    </source>
</evidence>
<name>A0A8J1UWV7_OWEFU</name>
<comment type="subcellular location">
    <subcellularLocation>
        <location evidence="1">Lysosome membrane</location>
    </subcellularLocation>
</comment>
<evidence type="ECO:0000256" key="3">
    <source>
        <dbReference type="ARBA" id="ARBA00023228"/>
    </source>
</evidence>
<evidence type="ECO:0000256" key="1">
    <source>
        <dbReference type="ARBA" id="ARBA00004656"/>
    </source>
</evidence>
<gene>
    <name evidence="6" type="ORF">OFUS_LOCUS509</name>
</gene>
<organism evidence="6 7">
    <name type="scientific">Owenia fusiformis</name>
    <name type="common">Polychaete worm</name>
    <dbReference type="NCBI Taxonomy" id="6347"/>
    <lineage>
        <taxon>Eukaryota</taxon>
        <taxon>Metazoa</taxon>
        <taxon>Spiralia</taxon>
        <taxon>Lophotrochozoa</taxon>
        <taxon>Annelida</taxon>
        <taxon>Polychaeta</taxon>
        <taxon>Sedentaria</taxon>
        <taxon>Canalipalpata</taxon>
        <taxon>Sabellida</taxon>
        <taxon>Oweniida</taxon>
        <taxon>Oweniidae</taxon>
        <taxon>Owenia</taxon>
    </lineage>
</organism>
<keyword evidence="7" id="KW-1185">Reference proteome</keyword>
<dbReference type="GO" id="GO:0005765">
    <property type="term" value="C:lysosomal membrane"/>
    <property type="evidence" value="ECO:0007669"/>
    <property type="project" value="UniProtKB-SubCell"/>
</dbReference>
<reference evidence="6" key="1">
    <citation type="submission" date="2022-03" db="EMBL/GenBank/DDBJ databases">
        <authorList>
            <person name="Martin C."/>
        </authorList>
    </citation>
    <scope>NUCLEOTIDE SEQUENCE</scope>
</reference>
<evidence type="ECO:0000256" key="5">
    <source>
        <dbReference type="ARBA" id="ARBA00072667"/>
    </source>
</evidence>
<dbReference type="FunFam" id="1.10.3450.30:FF:000001">
    <property type="entry name" value="KICSTOR complex protein C12orf66 homolog"/>
    <property type="match status" value="1"/>
</dbReference>
<comment type="caution">
    <text evidence="6">The sequence shown here is derived from an EMBL/GenBank/DDBJ whole genome shotgun (WGS) entry which is preliminary data.</text>
</comment>
<dbReference type="AlphaFoldDB" id="A0A8J1UWV7"/>
<comment type="similarity">
    <text evidence="4">Belongs to the KICS2 family.</text>
</comment>
<keyword evidence="3" id="KW-0458">Lysosome</keyword>
<dbReference type="GO" id="GO:1904262">
    <property type="term" value="P:negative regulation of TORC1 signaling"/>
    <property type="evidence" value="ECO:0007669"/>
    <property type="project" value="TreeGrafter"/>
</dbReference>
<dbReference type="EMBL" id="CAIIXF020000001">
    <property type="protein sequence ID" value="CAH1772805.1"/>
    <property type="molecule type" value="Genomic_DNA"/>
</dbReference>
<dbReference type="Proteomes" id="UP000749559">
    <property type="component" value="Unassembled WGS sequence"/>
</dbReference>
<dbReference type="SUPFAM" id="SSF158548">
    <property type="entry name" value="FLJ32549 domain-like"/>
    <property type="match status" value="1"/>
</dbReference>
<dbReference type="Gene3D" id="1.10.3450.30">
    <property type="match status" value="1"/>
</dbReference>
<proteinExistence type="inferred from homology"/>